<evidence type="ECO:0000313" key="2">
    <source>
        <dbReference type="Proteomes" id="UP000250235"/>
    </source>
</evidence>
<sequence length="109" mass="12932">MPEIITSKFSDLKFQMTVNFAKYGNQTKRFDKIVQQQITVAKSMWVNTTVACDWLNFEFQSLRLILVSAGGWWLARTIERIHERVTRGKYCYACRNQQQEFPLCNCWLL</sequence>
<protein>
    <submittedName>
        <fullName evidence="1">Ankyrin repeat-containing protein-like</fullName>
    </submittedName>
</protein>
<accession>A0A2Z7DGS4</accession>
<reference evidence="1 2" key="1">
    <citation type="journal article" date="2015" name="Proc. Natl. Acad. Sci. U.S.A.">
        <title>The resurrection genome of Boea hygrometrica: A blueprint for survival of dehydration.</title>
        <authorList>
            <person name="Xiao L."/>
            <person name="Yang G."/>
            <person name="Zhang L."/>
            <person name="Yang X."/>
            <person name="Zhao S."/>
            <person name="Ji Z."/>
            <person name="Zhou Q."/>
            <person name="Hu M."/>
            <person name="Wang Y."/>
            <person name="Chen M."/>
            <person name="Xu Y."/>
            <person name="Jin H."/>
            <person name="Xiao X."/>
            <person name="Hu G."/>
            <person name="Bao F."/>
            <person name="Hu Y."/>
            <person name="Wan P."/>
            <person name="Li L."/>
            <person name="Deng X."/>
            <person name="Kuang T."/>
            <person name="Xiang C."/>
            <person name="Zhu J.K."/>
            <person name="Oliver M.J."/>
            <person name="He Y."/>
        </authorList>
    </citation>
    <scope>NUCLEOTIDE SEQUENCE [LARGE SCALE GENOMIC DNA]</scope>
    <source>
        <strain evidence="2">cv. XS01</strain>
    </source>
</reference>
<proteinExistence type="predicted"/>
<dbReference type="AlphaFoldDB" id="A0A2Z7DGS4"/>
<name>A0A2Z7DGS4_9LAMI</name>
<organism evidence="1 2">
    <name type="scientific">Dorcoceras hygrometricum</name>
    <dbReference type="NCBI Taxonomy" id="472368"/>
    <lineage>
        <taxon>Eukaryota</taxon>
        <taxon>Viridiplantae</taxon>
        <taxon>Streptophyta</taxon>
        <taxon>Embryophyta</taxon>
        <taxon>Tracheophyta</taxon>
        <taxon>Spermatophyta</taxon>
        <taxon>Magnoliopsida</taxon>
        <taxon>eudicotyledons</taxon>
        <taxon>Gunneridae</taxon>
        <taxon>Pentapetalae</taxon>
        <taxon>asterids</taxon>
        <taxon>lamiids</taxon>
        <taxon>Lamiales</taxon>
        <taxon>Gesneriaceae</taxon>
        <taxon>Didymocarpoideae</taxon>
        <taxon>Trichosporeae</taxon>
        <taxon>Loxocarpinae</taxon>
        <taxon>Dorcoceras</taxon>
    </lineage>
</organism>
<gene>
    <name evidence="1" type="ORF">F511_35518</name>
</gene>
<keyword evidence="2" id="KW-1185">Reference proteome</keyword>
<evidence type="ECO:0000313" key="1">
    <source>
        <dbReference type="EMBL" id="KZV56803.1"/>
    </source>
</evidence>
<dbReference type="EMBL" id="KQ987782">
    <property type="protein sequence ID" value="KZV56803.1"/>
    <property type="molecule type" value="Genomic_DNA"/>
</dbReference>
<dbReference type="Proteomes" id="UP000250235">
    <property type="component" value="Unassembled WGS sequence"/>
</dbReference>